<keyword evidence="6" id="KW-1133">Transmembrane helix</keyword>
<keyword evidence="8 12" id="KW-0406">Ion transport</keyword>
<evidence type="ECO:0000256" key="6">
    <source>
        <dbReference type="ARBA" id="ARBA00022989"/>
    </source>
</evidence>
<evidence type="ECO:0000256" key="4">
    <source>
        <dbReference type="ARBA" id="ARBA00022461"/>
    </source>
</evidence>
<dbReference type="Proteomes" id="UP000479000">
    <property type="component" value="Unassembled WGS sequence"/>
</dbReference>
<name>A0A6H5GW12_9HEMI</name>
<dbReference type="EMBL" id="CADCXU010020504">
    <property type="protein sequence ID" value="CAB0008655.1"/>
    <property type="molecule type" value="Genomic_DNA"/>
</dbReference>
<evidence type="ECO:0000256" key="11">
    <source>
        <dbReference type="ARBA" id="ARBA00023303"/>
    </source>
</evidence>
<accession>A0A6H5GW12</accession>
<dbReference type="OrthoDB" id="5874059at2759"/>
<evidence type="ECO:0000313" key="14">
    <source>
        <dbReference type="Proteomes" id="UP000479000"/>
    </source>
</evidence>
<protein>
    <submittedName>
        <fullName evidence="13">Uncharacterized protein</fullName>
    </submittedName>
</protein>
<keyword evidence="9" id="KW-0472">Membrane</keyword>
<dbReference type="Gene3D" id="1.10.287.770">
    <property type="entry name" value="YojJ-like"/>
    <property type="match status" value="1"/>
</dbReference>
<dbReference type="GO" id="GO:0016020">
    <property type="term" value="C:membrane"/>
    <property type="evidence" value="ECO:0007669"/>
    <property type="project" value="UniProtKB-SubCell"/>
</dbReference>
<dbReference type="Pfam" id="PF00858">
    <property type="entry name" value="ASC"/>
    <property type="match status" value="1"/>
</dbReference>
<evidence type="ECO:0000256" key="8">
    <source>
        <dbReference type="ARBA" id="ARBA00023065"/>
    </source>
</evidence>
<evidence type="ECO:0000313" key="13">
    <source>
        <dbReference type="EMBL" id="CAB0008655.1"/>
    </source>
</evidence>
<keyword evidence="3 12" id="KW-0813">Transport</keyword>
<keyword evidence="4 12" id="KW-0894">Sodium channel</keyword>
<comment type="subcellular location">
    <subcellularLocation>
        <location evidence="1">Membrane</location>
        <topology evidence="1">Multi-pass membrane protein</topology>
    </subcellularLocation>
</comment>
<dbReference type="InterPro" id="IPR001873">
    <property type="entry name" value="ENaC"/>
</dbReference>
<keyword evidence="7" id="KW-0915">Sodium</keyword>
<keyword evidence="5 12" id="KW-0812">Transmembrane</keyword>
<comment type="similarity">
    <text evidence="2 12">Belongs to the amiloride-sensitive sodium channel (TC 1.A.6) family.</text>
</comment>
<sequence length="205" mass="23096">MNFRIQNNSYVKTFLHSLRHSIDGQDSNSENDSCYRYNVDSSGSFSGLTVFLKKENTSPVGQDENDVDIPDGVLVFIFVTLDEGKIRNSGTPDSTCKCWPSCQQIRFEIKIRRNILTFFDGSKRFGMLDVYYSKRGAIKYQKKVSFTVEQLLASIGGTGSLLMGASMISGVEILYYSVRGCIQLLAALVKLYKQRNTPPNVHFLQ</sequence>
<reference evidence="13 14" key="1">
    <citation type="submission" date="2020-02" db="EMBL/GenBank/DDBJ databases">
        <authorList>
            <person name="Ferguson B K."/>
        </authorList>
    </citation>
    <scope>NUCLEOTIDE SEQUENCE [LARGE SCALE GENOMIC DNA]</scope>
</reference>
<evidence type="ECO:0000256" key="10">
    <source>
        <dbReference type="ARBA" id="ARBA00023201"/>
    </source>
</evidence>
<dbReference type="AlphaFoldDB" id="A0A6H5GW12"/>
<evidence type="ECO:0000256" key="7">
    <source>
        <dbReference type="ARBA" id="ARBA00023053"/>
    </source>
</evidence>
<keyword evidence="11 12" id="KW-0407">Ion channel</keyword>
<evidence type="ECO:0000256" key="5">
    <source>
        <dbReference type="ARBA" id="ARBA00022692"/>
    </source>
</evidence>
<proteinExistence type="inferred from homology"/>
<evidence type="ECO:0000256" key="2">
    <source>
        <dbReference type="ARBA" id="ARBA00007193"/>
    </source>
</evidence>
<evidence type="ECO:0000256" key="1">
    <source>
        <dbReference type="ARBA" id="ARBA00004141"/>
    </source>
</evidence>
<keyword evidence="10 12" id="KW-0739">Sodium transport</keyword>
<dbReference type="GO" id="GO:0005272">
    <property type="term" value="F:sodium channel activity"/>
    <property type="evidence" value="ECO:0007669"/>
    <property type="project" value="UniProtKB-KW"/>
</dbReference>
<evidence type="ECO:0000256" key="9">
    <source>
        <dbReference type="ARBA" id="ARBA00023136"/>
    </source>
</evidence>
<evidence type="ECO:0000256" key="3">
    <source>
        <dbReference type="ARBA" id="ARBA00022448"/>
    </source>
</evidence>
<keyword evidence="14" id="KW-1185">Reference proteome</keyword>
<organism evidence="13 14">
    <name type="scientific">Nesidiocoris tenuis</name>
    <dbReference type="NCBI Taxonomy" id="355587"/>
    <lineage>
        <taxon>Eukaryota</taxon>
        <taxon>Metazoa</taxon>
        <taxon>Ecdysozoa</taxon>
        <taxon>Arthropoda</taxon>
        <taxon>Hexapoda</taxon>
        <taxon>Insecta</taxon>
        <taxon>Pterygota</taxon>
        <taxon>Neoptera</taxon>
        <taxon>Paraneoptera</taxon>
        <taxon>Hemiptera</taxon>
        <taxon>Heteroptera</taxon>
        <taxon>Panheteroptera</taxon>
        <taxon>Cimicomorpha</taxon>
        <taxon>Miridae</taxon>
        <taxon>Dicyphina</taxon>
        <taxon>Nesidiocoris</taxon>
    </lineage>
</organism>
<evidence type="ECO:0000256" key="12">
    <source>
        <dbReference type="RuleBase" id="RU000679"/>
    </source>
</evidence>
<gene>
    <name evidence="13" type="ORF">NTEN_LOCUS13901</name>
</gene>